<organism evidence="1 4">
    <name type="scientific">Cannabis sativa</name>
    <name type="common">Hemp</name>
    <name type="synonym">Marijuana</name>
    <dbReference type="NCBI Taxonomy" id="3483"/>
    <lineage>
        <taxon>Eukaryota</taxon>
        <taxon>Viridiplantae</taxon>
        <taxon>Streptophyta</taxon>
        <taxon>Embryophyta</taxon>
        <taxon>Tracheophyta</taxon>
        <taxon>Spermatophyta</taxon>
        <taxon>Magnoliopsida</taxon>
        <taxon>eudicotyledons</taxon>
        <taxon>Gunneridae</taxon>
        <taxon>Pentapetalae</taxon>
        <taxon>rosids</taxon>
        <taxon>fabids</taxon>
        <taxon>Rosales</taxon>
        <taxon>Cannabaceae</taxon>
        <taxon>Cannabis</taxon>
    </lineage>
</organism>
<keyword evidence="4" id="KW-1185">Reference proteome</keyword>
<gene>
    <name evidence="2" type="ORF">F8388_016562</name>
    <name evidence="1" type="ORF">G4B88_010161</name>
</gene>
<evidence type="ECO:0000313" key="4">
    <source>
        <dbReference type="Proteomes" id="UP000583929"/>
    </source>
</evidence>
<evidence type="ECO:0000313" key="3">
    <source>
        <dbReference type="Proteomes" id="UP000525078"/>
    </source>
</evidence>
<evidence type="ECO:0000313" key="1">
    <source>
        <dbReference type="EMBL" id="KAF4352761.1"/>
    </source>
</evidence>
<reference evidence="3 4" key="1">
    <citation type="journal article" date="2020" name="bioRxiv">
        <title>Sequence and annotation of 42 cannabis genomes reveals extensive copy number variation in cannabinoid synthesis and pathogen resistance genes.</title>
        <authorList>
            <person name="Mckernan K.J."/>
            <person name="Helbert Y."/>
            <person name="Kane L.T."/>
            <person name="Ebling H."/>
            <person name="Zhang L."/>
            <person name="Liu B."/>
            <person name="Eaton Z."/>
            <person name="Mclaughlin S."/>
            <person name="Kingan S."/>
            <person name="Baybayan P."/>
            <person name="Concepcion G."/>
            <person name="Jordan M."/>
            <person name="Riva A."/>
            <person name="Barbazuk W."/>
            <person name="Harkins T."/>
        </authorList>
    </citation>
    <scope>NUCLEOTIDE SEQUENCE [LARGE SCALE GENOMIC DNA]</scope>
    <source>
        <strain evidence="3 4">cv. Jamaican Lion 4</strain>
        <strain evidence="1">Father</strain>
        <strain evidence="2">Mother</strain>
        <tissue evidence="1">Leaf</tissue>
    </source>
</reference>
<accession>A0A7J6E351</accession>
<protein>
    <submittedName>
        <fullName evidence="1">Uncharacterized protein</fullName>
    </submittedName>
</protein>
<comment type="caution">
    <text evidence="1">The sequence shown here is derived from an EMBL/GenBank/DDBJ whole genome shotgun (WGS) entry which is preliminary data.</text>
</comment>
<dbReference type="AlphaFoldDB" id="A0A7J6E351"/>
<proteinExistence type="predicted"/>
<name>A0A7J6E351_CANSA</name>
<dbReference type="Proteomes" id="UP000583929">
    <property type="component" value="Unassembled WGS sequence"/>
</dbReference>
<dbReference type="EMBL" id="JAATIP010000175">
    <property type="protein sequence ID" value="KAF4363434.1"/>
    <property type="molecule type" value="Genomic_DNA"/>
</dbReference>
<feature type="non-terminal residue" evidence="1">
    <location>
        <position position="1"/>
    </location>
</feature>
<evidence type="ECO:0000313" key="2">
    <source>
        <dbReference type="EMBL" id="KAF4363434.1"/>
    </source>
</evidence>
<dbReference type="EMBL" id="JAATIQ010000521">
    <property type="protein sequence ID" value="KAF4352761.1"/>
    <property type="molecule type" value="Genomic_DNA"/>
</dbReference>
<sequence length="77" mass="8699">VEECPFSKVDKLHQSIGMQRRDVFNACITFTKTFDIVFISGLCLQTLAEFQEEKHMQMGVVIEGASFKLKLDLGEDG</sequence>
<dbReference type="Proteomes" id="UP000525078">
    <property type="component" value="Unassembled WGS sequence"/>
</dbReference>